<accession>A0ABT2IMA7</accession>
<proteinExistence type="predicted"/>
<protein>
    <submittedName>
        <fullName evidence="1">Uncharacterized protein</fullName>
    </submittedName>
</protein>
<dbReference type="RefSeq" id="WP_259831396.1">
    <property type="nucleotide sequence ID" value="NZ_JANZQH010000012.1"/>
</dbReference>
<comment type="caution">
    <text evidence="1">The sequence shown here is derived from an EMBL/GenBank/DDBJ whole genome shotgun (WGS) entry which is preliminary data.</text>
</comment>
<sequence>MKKLSEIWNTVTIVKRLRGHYTFISELSLIAEIKNGEMASHIFIAKT</sequence>
<evidence type="ECO:0000313" key="1">
    <source>
        <dbReference type="EMBL" id="MCT2409789.1"/>
    </source>
</evidence>
<evidence type="ECO:0000313" key="2">
    <source>
        <dbReference type="Proteomes" id="UP001142057"/>
    </source>
</evidence>
<name>A0ABT2IMA7_9FLAO</name>
<reference evidence="1" key="1">
    <citation type="submission" date="2022-08" db="EMBL/GenBank/DDBJ databases">
        <title>Chryseobacterium antibioticum,isolated from the rhizosphere soil of Pyrola in Tibet.</title>
        <authorList>
            <person name="Kan Y."/>
        </authorList>
    </citation>
    <scope>NUCLEOTIDE SEQUENCE</scope>
    <source>
        <strain evidence="1">Pc2-12</strain>
    </source>
</reference>
<gene>
    <name evidence="1" type="ORF">NZD88_19730</name>
</gene>
<dbReference type="EMBL" id="JANZQH010000012">
    <property type="protein sequence ID" value="MCT2409789.1"/>
    <property type="molecule type" value="Genomic_DNA"/>
</dbReference>
<dbReference type="Proteomes" id="UP001142057">
    <property type="component" value="Unassembled WGS sequence"/>
</dbReference>
<organism evidence="1 2">
    <name type="scientific">Chryseobacterium pyrolae</name>
    <dbReference type="NCBI Taxonomy" id="2987481"/>
    <lineage>
        <taxon>Bacteria</taxon>
        <taxon>Pseudomonadati</taxon>
        <taxon>Bacteroidota</taxon>
        <taxon>Flavobacteriia</taxon>
        <taxon>Flavobacteriales</taxon>
        <taxon>Weeksellaceae</taxon>
        <taxon>Chryseobacterium group</taxon>
        <taxon>Chryseobacterium</taxon>
    </lineage>
</organism>
<keyword evidence="2" id="KW-1185">Reference proteome</keyword>